<feature type="chain" id="PRO_5045858333" evidence="1">
    <location>
        <begin position="22"/>
        <end position="333"/>
    </location>
</feature>
<gene>
    <name evidence="4" type="ORF">K5I29_10780</name>
</gene>
<dbReference type="InterPro" id="IPR005184">
    <property type="entry name" value="DUF306_Meta_HslJ"/>
</dbReference>
<sequence>MRKIKSFGVLVFTLVSFMSFAQKTKNVKIEIKPYLVACSEQALTPTCLQAKVSGTNGWQPLNNAIAGFEYEKGYNYKLKAVRTETSPGTYTYELKKLISKKQAPLMNVYNKKLILTKLNGQNVSVSGVYATVDPTNQTIYGKSGCNNFNVSYTTDKKGILSVYSSMGTLMACEDAKMKLEFEFLSAFQNQKFKVTEANNVVTFTNVATKQTIEFKIETAKDVWSFINGKEWKLIQLDNVGKDYGNAYIQFDVAEKRISGNAGCNRIFGGFETEGNQISFSQVGATRMMCSDGDAMQTESKVLAYLNAPGLSFDVADQTLNFYLNNKLVMMFAK</sequence>
<feature type="domain" description="DUF306" evidence="2">
    <location>
        <begin position="135"/>
        <end position="214"/>
    </location>
</feature>
<reference evidence="4" key="1">
    <citation type="submission" date="2021-08" db="EMBL/GenBank/DDBJ databases">
        <title>Flavobacterium sp. strain CC-SYL302.</title>
        <authorList>
            <person name="Lin S.-Y."/>
            <person name="Lee T.-H."/>
            <person name="Young C.-C."/>
        </authorList>
    </citation>
    <scope>NUCLEOTIDE SEQUENCE</scope>
    <source>
        <strain evidence="4">CC-SYL302</strain>
    </source>
</reference>
<dbReference type="Pfam" id="PF03724">
    <property type="entry name" value="META"/>
    <property type="match status" value="2"/>
</dbReference>
<dbReference type="EMBL" id="CP081495">
    <property type="protein sequence ID" value="UYW00972.1"/>
    <property type="molecule type" value="Genomic_DNA"/>
</dbReference>
<evidence type="ECO:0000313" key="5">
    <source>
        <dbReference type="Proteomes" id="UP001163328"/>
    </source>
</evidence>
<dbReference type="PANTHER" id="PTHR35535:SF1">
    <property type="entry name" value="HEAT SHOCK PROTEIN HSLJ"/>
    <property type="match status" value="1"/>
</dbReference>
<dbReference type="InterPro" id="IPR038670">
    <property type="entry name" value="HslJ-like_sf"/>
</dbReference>
<dbReference type="InterPro" id="IPR025485">
    <property type="entry name" value="DUF4377"/>
</dbReference>
<keyword evidence="5" id="KW-1185">Reference proteome</keyword>
<feature type="signal peptide" evidence="1">
    <location>
        <begin position="1"/>
        <end position="21"/>
    </location>
</feature>
<name>A0ABY6LZI3_9FLAO</name>
<evidence type="ECO:0000256" key="1">
    <source>
        <dbReference type="SAM" id="SignalP"/>
    </source>
</evidence>
<feature type="domain" description="DUF4377" evidence="3">
    <location>
        <begin position="31"/>
        <end position="100"/>
    </location>
</feature>
<dbReference type="PANTHER" id="PTHR35535">
    <property type="entry name" value="HEAT SHOCK PROTEIN HSLJ"/>
    <property type="match status" value="1"/>
</dbReference>
<organism evidence="4 5">
    <name type="scientific">Flavobacterium agricola</name>
    <dbReference type="NCBI Taxonomy" id="2870839"/>
    <lineage>
        <taxon>Bacteria</taxon>
        <taxon>Pseudomonadati</taxon>
        <taxon>Bacteroidota</taxon>
        <taxon>Flavobacteriia</taxon>
        <taxon>Flavobacteriales</taxon>
        <taxon>Flavobacteriaceae</taxon>
        <taxon>Flavobacterium</taxon>
    </lineage>
</organism>
<feature type="domain" description="DUF306" evidence="2">
    <location>
        <begin position="227"/>
        <end position="322"/>
    </location>
</feature>
<protein>
    <submittedName>
        <fullName evidence="4">META domain-containing protein</fullName>
    </submittedName>
</protein>
<proteinExistence type="predicted"/>
<keyword evidence="1" id="KW-0732">Signal</keyword>
<dbReference type="InterPro" id="IPR053147">
    <property type="entry name" value="Hsp_HslJ-like"/>
</dbReference>
<dbReference type="RefSeq" id="WP_264433266.1">
    <property type="nucleotide sequence ID" value="NZ_CP081495.1"/>
</dbReference>
<dbReference type="Gene3D" id="2.40.128.270">
    <property type="match status" value="2"/>
</dbReference>
<accession>A0ABY6LZI3</accession>
<dbReference type="Pfam" id="PF14302">
    <property type="entry name" value="DUF4377"/>
    <property type="match status" value="1"/>
</dbReference>
<evidence type="ECO:0000259" key="3">
    <source>
        <dbReference type="Pfam" id="PF14302"/>
    </source>
</evidence>
<evidence type="ECO:0000259" key="2">
    <source>
        <dbReference type="Pfam" id="PF03724"/>
    </source>
</evidence>
<evidence type="ECO:0000313" key="4">
    <source>
        <dbReference type="EMBL" id="UYW00972.1"/>
    </source>
</evidence>
<dbReference type="Proteomes" id="UP001163328">
    <property type="component" value="Chromosome"/>
</dbReference>